<gene>
    <name evidence="1" type="primary">147</name>
    <name evidence="1" type="ORF">PBI_ONEUP_147</name>
</gene>
<dbReference type="GeneID" id="28800605"/>
<dbReference type="RefSeq" id="YP_009274563.1">
    <property type="nucleotide sequence ID" value="NC_030917.1"/>
</dbReference>
<dbReference type="KEGG" id="vg:28800605"/>
<proteinExistence type="predicted"/>
<organism evidence="1 2">
    <name type="scientific">Gordonia phage OneUp</name>
    <dbReference type="NCBI Taxonomy" id="1838074"/>
    <lineage>
        <taxon>Viruses</taxon>
        <taxon>Duplodnaviria</taxon>
        <taxon>Heunggongvirae</taxon>
        <taxon>Uroviricota</taxon>
        <taxon>Caudoviricetes</taxon>
        <taxon>Oneupvirus</taxon>
        <taxon>Oneupvirus oneup</taxon>
    </lineage>
</organism>
<reference evidence="2" key="1">
    <citation type="submission" date="2016-03" db="EMBL/GenBank/DDBJ databases">
        <authorList>
            <person name="Ploux O."/>
        </authorList>
    </citation>
    <scope>NUCLEOTIDE SEQUENCE [LARGE SCALE GENOMIC DNA]</scope>
</reference>
<dbReference type="Proteomes" id="UP000204609">
    <property type="component" value="Segment"/>
</dbReference>
<protein>
    <submittedName>
        <fullName evidence="1">Uncharacterized protein</fullName>
    </submittedName>
</protein>
<name>A0A160DEW2_9CAUD</name>
<accession>A0A160DEW2</accession>
<sequence>MELNLYRVIYLGGGYRDVSAPNPGAAVDIAQDLDAIHLTIDQVVSSERPRIAAVIDHYITTDAGIGDAHEEVVRFISADDSYYTV</sequence>
<keyword evidence="2" id="KW-1185">Reference proteome</keyword>
<evidence type="ECO:0000313" key="1">
    <source>
        <dbReference type="EMBL" id="ANA86480.1"/>
    </source>
</evidence>
<evidence type="ECO:0000313" key="2">
    <source>
        <dbReference type="Proteomes" id="UP000204609"/>
    </source>
</evidence>
<dbReference type="EMBL" id="KU998245">
    <property type="protein sequence ID" value="ANA86480.1"/>
    <property type="molecule type" value="Genomic_DNA"/>
</dbReference>